<evidence type="ECO:0000259" key="2">
    <source>
        <dbReference type="Pfam" id="PF04773"/>
    </source>
</evidence>
<accession>A0A8H9FX93</accession>
<feature type="domain" description="Protein FecR C-terminal" evidence="3">
    <location>
        <begin position="323"/>
        <end position="387"/>
    </location>
</feature>
<dbReference type="Pfam" id="PF16344">
    <property type="entry name" value="FecR_C"/>
    <property type="match status" value="1"/>
</dbReference>
<dbReference type="InterPro" id="IPR032508">
    <property type="entry name" value="FecR_C"/>
</dbReference>
<keyword evidence="1" id="KW-0472">Membrane</keyword>
<evidence type="ECO:0000259" key="3">
    <source>
        <dbReference type="Pfam" id="PF16344"/>
    </source>
</evidence>
<sequence>MEKKVHYRILFYKYIHDTLDEAELELLASIIESEEYESEREACFKEYFQLSEEEEPDQALLDKSLPIVDETWKQLTLKLNEENHVLRIPQNKFQKYFKYVAAIVLLLTIGSVWYYMLNKGKERQEVQIVAEEILPGSNRATLSFEGEKSITLSEAQTGLIVSEDGMSYSDGTSLVKSDAVKIARVSTPRSGQYQVKLADGTKVWLNSASSIEYPTQFVGPSRRVKVSGEAYLEVSKNPEQPFIVETGWQEIKVLGTSFNVNTYGDKGRYLTTLVEGSLEVSSTKSQEKVLIKPGQQAILSSEGSLKTQEVDIDEYASWKDGIYVINNLTLEEFGNQIERWYDVEVDMGKFKDRKLSATIRRDVKLNEVLEAIELNTKIKFSVKDRRVSAYQ</sequence>
<dbReference type="Pfam" id="PF04773">
    <property type="entry name" value="FecR"/>
    <property type="match status" value="1"/>
</dbReference>
<dbReference type="AlphaFoldDB" id="A0A8H9FX93"/>
<protein>
    <recommendedName>
        <fullName evidence="6">FecR family protein</fullName>
    </recommendedName>
</protein>
<name>A0A8H9FX93_9SPHI</name>
<feature type="transmembrane region" description="Helical" evidence="1">
    <location>
        <begin position="96"/>
        <end position="116"/>
    </location>
</feature>
<reference evidence="4" key="1">
    <citation type="journal article" date="2014" name="Int. J. Syst. Evol. Microbiol.">
        <title>Complete genome sequence of Corynebacterium casei LMG S-19264T (=DSM 44701T), isolated from a smear-ripened cheese.</title>
        <authorList>
            <consortium name="US DOE Joint Genome Institute (JGI-PGF)"/>
            <person name="Walter F."/>
            <person name="Albersmeier A."/>
            <person name="Kalinowski J."/>
            <person name="Ruckert C."/>
        </authorList>
    </citation>
    <scope>NUCLEOTIDE SEQUENCE</scope>
    <source>
        <strain evidence="4">CGMCC 1.15966</strain>
    </source>
</reference>
<evidence type="ECO:0000313" key="4">
    <source>
        <dbReference type="EMBL" id="GGE14286.1"/>
    </source>
</evidence>
<dbReference type="PANTHER" id="PTHR30273:SF2">
    <property type="entry name" value="PROTEIN FECR"/>
    <property type="match status" value="1"/>
</dbReference>
<gene>
    <name evidence="4" type="ORF">GCM10011516_10120</name>
</gene>
<comment type="caution">
    <text evidence="4">The sequence shown here is derived from an EMBL/GenBank/DDBJ whole genome shotgun (WGS) entry which is preliminary data.</text>
</comment>
<dbReference type="InterPro" id="IPR006860">
    <property type="entry name" value="FecR"/>
</dbReference>
<dbReference type="InterPro" id="IPR012373">
    <property type="entry name" value="Ferrdict_sens_TM"/>
</dbReference>
<dbReference type="RefSeq" id="WP_182498769.1">
    <property type="nucleotide sequence ID" value="NZ_BMKM01000002.1"/>
</dbReference>
<evidence type="ECO:0008006" key="6">
    <source>
        <dbReference type="Google" id="ProtNLM"/>
    </source>
</evidence>
<evidence type="ECO:0000313" key="5">
    <source>
        <dbReference type="Proteomes" id="UP000614460"/>
    </source>
</evidence>
<dbReference type="EMBL" id="BMKM01000002">
    <property type="protein sequence ID" value="GGE14286.1"/>
    <property type="molecule type" value="Genomic_DNA"/>
</dbReference>
<feature type="domain" description="FecR protein" evidence="2">
    <location>
        <begin position="184"/>
        <end position="278"/>
    </location>
</feature>
<dbReference type="Gene3D" id="3.55.50.30">
    <property type="match status" value="1"/>
</dbReference>
<dbReference type="FunFam" id="2.60.120.1440:FF:000001">
    <property type="entry name" value="Putative anti-sigma factor"/>
    <property type="match status" value="1"/>
</dbReference>
<keyword evidence="5" id="KW-1185">Reference proteome</keyword>
<dbReference type="Gene3D" id="2.60.120.1440">
    <property type="match status" value="1"/>
</dbReference>
<dbReference type="GO" id="GO:0016989">
    <property type="term" value="F:sigma factor antagonist activity"/>
    <property type="evidence" value="ECO:0007669"/>
    <property type="project" value="TreeGrafter"/>
</dbReference>
<proteinExistence type="predicted"/>
<evidence type="ECO:0000256" key="1">
    <source>
        <dbReference type="SAM" id="Phobius"/>
    </source>
</evidence>
<reference evidence="4" key="2">
    <citation type="submission" date="2020-09" db="EMBL/GenBank/DDBJ databases">
        <authorList>
            <person name="Sun Q."/>
            <person name="Zhou Y."/>
        </authorList>
    </citation>
    <scope>NUCLEOTIDE SEQUENCE</scope>
    <source>
        <strain evidence="4">CGMCC 1.15966</strain>
    </source>
</reference>
<keyword evidence="1" id="KW-1133">Transmembrane helix</keyword>
<dbReference type="PANTHER" id="PTHR30273">
    <property type="entry name" value="PERIPLASMIC SIGNAL SENSOR AND SIGMA FACTOR ACTIVATOR FECR-RELATED"/>
    <property type="match status" value="1"/>
</dbReference>
<organism evidence="4 5">
    <name type="scientific">Sphingobacterium cellulitidis</name>
    <dbReference type="NCBI Taxonomy" id="1768011"/>
    <lineage>
        <taxon>Bacteria</taxon>
        <taxon>Pseudomonadati</taxon>
        <taxon>Bacteroidota</taxon>
        <taxon>Sphingobacteriia</taxon>
        <taxon>Sphingobacteriales</taxon>
        <taxon>Sphingobacteriaceae</taxon>
        <taxon>Sphingobacterium</taxon>
    </lineage>
</organism>
<keyword evidence="1" id="KW-0812">Transmembrane</keyword>
<dbReference type="Proteomes" id="UP000614460">
    <property type="component" value="Unassembled WGS sequence"/>
</dbReference>